<feature type="region of interest" description="Disordered" evidence="19">
    <location>
        <begin position="963"/>
        <end position="983"/>
    </location>
</feature>
<dbReference type="GO" id="GO:0008270">
    <property type="term" value="F:zinc ion binding"/>
    <property type="evidence" value="ECO:0007669"/>
    <property type="project" value="UniProtKB-KW"/>
</dbReference>
<feature type="compositionally biased region" description="Acidic residues" evidence="19">
    <location>
        <begin position="612"/>
        <end position="622"/>
    </location>
</feature>
<keyword evidence="6" id="KW-0479">Metal-binding</keyword>
<keyword evidence="9" id="KW-0862">Zinc</keyword>
<dbReference type="FunFam" id="3.30.160.60:FF:000316">
    <property type="entry name" value="Zinc finger and BTB domain-containing 14"/>
    <property type="match status" value="1"/>
</dbReference>
<feature type="region of interest" description="Disordered" evidence="19">
    <location>
        <begin position="1018"/>
        <end position="1043"/>
    </location>
</feature>
<dbReference type="FunFam" id="3.10.20.90:FF:000002">
    <property type="entry name" value="Erythrocyte protein band 4.1-like 3"/>
    <property type="match status" value="1"/>
</dbReference>
<dbReference type="InterPro" id="IPR014352">
    <property type="entry name" value="FERM/acyl-CoA-bd_prot_sf"/>
</dbReference>
<dbReference type="SUPFAM" id="SSF57667">
    <property type="entry name" value="beta-beta-alpha zinc fingers"/>
    <property type="match status" value="3"/>
</dbReference>
<feature type="compositionally biased region" description="Low complexity" evidence="19">
    <location>
        <begin position="1018"/>
        <end position="1028"/>
    </location>
</feature>
<dbReference type="GO" id="GO:0005856">
    <property type="term" value="C:cytoskeleton"/>
    <property type="evidence" value="ECO:0007669"/>
    <property type="project" value="UniProtKB-SubCell"/>
</dbReference>
<evidence type="ECO:0000256" key="15">
    <source>
        <dbReference type="ARBA" id="ARBA00032586"/>
    </source>
</evidence>
<dbReference type="InterPro" id="IPR035963">
    <property type="entry name" value="FERM_2"/>
</dbReference>
<dbReference type="Pfam" id="PF09379">
    <property type="entry name" value="FERM_N"/>
    <property type="match status" value="1"/>
</dbReference>
<dbReference type="Gene3D" id="3.30.160.60">
    <property type="entry name" value="Classic Zinc Finger"/>
    <property type="match status" value="5"/>
</dbReference>
<dbReference type="FunFam" id="3.30.160.60:FF:000762">
    <property type="entry name" value="Zinc finger and BTB domain-containing 14"/>
    <property type="match status" value="1"/>
</dbReference>
<feature type="region of interest" description="Disordered" evidence="19">
    <location>
        <begin position="853"/>
        <end position="911"/>
    </location>
</feature>
<dbReference type="FunFam" id="3.30.160.60:FF:000624">
    <property type="entry name" value="zinc finger protein 697"/>
    <property type="match status" value="1"/>
</dbReference>
<evidence type="ECO:0000256" key="8">
    <source>
        <dbReference type="ARBA" id="ARBA00022771"/>
    </source>
</evidence>
<keyword evidence="4" id="KW-0963">Cytoplasm</keyword>
<evidence type="ECO:0000313" key="24">
    <source>
        <dbReference type="Proteomes" id="UP001214576"/>
    </source>
</evidence>
<keyword evidence="12" id="KW-0539">Nucleus</keyword>
<dbReference type="SMART" id="SM01196">
    <property type="entry name" value="FERM_C"/>
    <property type="match status" value="1"/>
</dbReference>
<dbReference type="Gene3D" id="1.20.80.10">
    <property type="match status" value="1"/>
</dbReference>
<dbReference type="GO" id="GO:0005198">
    <property type="term" value="F:structural molecule activity"/>
    <property type="evidence" value="ECO:0007669"/>
    <property type="project" value="InterPro"/>
</dbReference>
<dbReference type="PROSITE" id="PS50057">
    <property type="entry name" value="FERM_3"/>
    <property type="match status" value="1"/>
</dbReference>
<dbReference type="SUPFAM" id="SSF54695">
    <property type="entry name" value="POZ domain"/>
    <property type="match status" value="1"/>
</dbReference>
<dbReference type="InterPro" id="IPR000798">
    <property type="entry name" value="Ez/rad/moesin-like"/>
</dbReference>
<evidence type="ECO:0000256" key="4">
    <source>
        <dbReference type="ARBA" id="ARBA00022490"/>
    </source>
</evidence>
<feature type="domain" description="C2H2-type" evidence="22">
    <location>
        <begin position="1550"/>
        <end position="1577"/>
    </location>
</feature>
<dbReference type="InterPro" id="IPR018979">
    <property type="entry name" value="FERM_N"/>
</dbReference>
<dbReference type="PROSITE" id="PS00028">
    <property type="entry name" value="ZINC_FINGER_C2H2_1"/>
    <property type="match status" value="5"/>
</dbReference>
<feature type="domain" description="BTB" evidence="21">
    <location>
        <begin position="1225"/>
        <end position="1291"/>
    </location>
</feature>
<feature type="compositionally biased region" description="Basic and acidic residues" evidence="19">
    <location>
        <begin position="853"/>
        <end position="869"/>
    </location>
</feature>
<evidence type="ECO:0000256" key="3">
    <source>
        <dbReference type="ARBA" id="ARBA00004544"/>
    </source>
</evidence>
<feature type="compositionally biased region" description="Basic and acidic residues" evidence="19">
    <location>
        <begin position="896"/>
        <end position="911"/>
    </location>
</feature>
<proteinExistence type="predicted"/>
<dbReference type="CDD" id="cd14473">
    <property type="entry name" value="FERM_B-lobe"/>
    <property type="match status" value="1"/>
</dbReference>
<dbReference type="SUPFAM" id="SSF50729">
    <property type="entry name" value="PH domain-like"/>
    <property type="match status" value="1"/>
</dbReference>
<dbReference type="Pfam" id="PF09380">
    <property type="entry name" value="FERM_C"/>
    <property type="match status" value="1"/>
</dbReference>
<feature type="region of interest" description="Disordered" evidence="19">
    <location>
        <begin position="1594"/>
        <end position="1624"/>
    </location>
</feature>
<keyword evidence="10" id="KW-0009">Actin-binding</keyword>
<feature type="compositionally biased region" description="Low complexity" evidence="19">
    <location>
        <begin position="91"/>
        <end position="102"/>
    </location>
</feature>
<dbReference type="PROSITE" id="PS00661">
    <property type="entry name" value="FERM_2"/>
    <property type="match status" value="1"/>
</dbReference>
<dbReference type="CDD" id="cd18204">
    <property type="entry name" value="BTB_POZ_ZBTB14"/>
    <property type="match status" value="1"/>
</dbReference>
<accession>A0AAD4TRV0</accession>
<evidence type="ECO:0000256" key="2">
    <source>
        <dbReference type="ARBA" id="ARBA00004245"/>
    </source>
</evidence>
<gene>
    <name evidence="23" type="ORF">MG293_017186</name>
</gene>
<evidence type="ECO:0000256" key="19">
    <source>
        <dbReference type="SAM" id="MobiDB-lite"/>
    </source>
</evidence>
<evidence type="ECO:0000256" key="11">
    <source>
        <dbReference type="ARBA" id="ARBA00023212"/>
    </source>
</evidence>
<feature type="compositionally biased region" description="Basic and acidic residues" evidence="19">
    <location>
        <begin position="1594"/>
        <end position="1606"/>
    </location>
</feature>
<dbReference type="InterPro" id="IPR030691">
    <property type="entry name" value="Band4.1-L3_FERM_F1"/>
</dbReference>
<dbReference type="FunFam" id="1.20.80.10:FF:000001">
    <property type="entry name" value="Erythrocyte membrane protein band 4.1"/>
    <property type="match status" value="1"/>
</dbReference>
<dbReference type="FunFam" id="3.30.710.10:FF:000054">
    <property type="entry name" value="Zinc finger and BTB domain-containing protein 14"/>
    <property type="match status" value="1"/>
</dbReference>
<dbReference type="SMART" id="SM00355">
    <property type="entry name" value="ZnF_C2H2"/>
    <property type="match status" value="5"/>
</dbReference>
<evidence type="ECO:0000256" key="14">
    <source>
        <dbReference type="ARBA" id="ARBA00030419"/>
    </source>
</evidence>
<dbReference type="CDD" id="cd13184">
    <property type="entry name" value="FERM_C_4_1_family"/>
    <property type="match status" value="1"/>
</dbReference>
<evidence type="ECO:0000256" key="5">
    <source>
        <dbReference type="ARBA" id="ARBA00022553"/>
    </source>
</evidence>
<evidence type="ECO:0000259" key="21">
    <source>
        <dbReference type="PROSITE" id="PS50097"/>
    </source>
</evidence>
<dbReference type="PROSITE" id="PS00660">
    <property type="entry name" value="FERM_1"/>
    <property type="match status" value="1"/>
</dbReference>
<keyword evidence="8 18" id="KW-0863">Zinc-finger</keyword>
<keyword evidence="24" id="KW-1185">Reference proteome</keyword>
<dbReference type="Pfam" id="PF05902">
    <property type="entry name" value="4_1_CTD"/>
    <property type="match status" value="1"/>
</dbReference>
<evidence type="ECO:0000256" key="6">
    <source>
        <dbReference type="ARBA" id="ARBA00022723"/>
    </source>
</evidence>
<dbReference type="InterPro" id="IPR019749">
    <property type="entry name" value="Band_41_domain"/>
</dbReference>
<dbReference type="InterPro" id="IPR018980">
    <property type="entry name" value="FERM_PH-like_C"/>
</dbReference>
<dbReference type="SUPFAM" id="SSF54236">
    <property type="entry name" value="Ubiquitin-like"/>
    <property type="match status" value="1"/>
</dbReference>
<dbReference type="Proteomes" id="UP001214576">
    <property type="component" value="Unassembled WGS sequence"/>
</dbReference>
<feature type="compositionally biased region" description="Basic and acidic residues" evidence="19">
    <location>
        <begin position="876"/>
        <end position="885"/>
    </location>
</feature>
<dbReference type="SMART" id="SM00225">
    <property type="entry name" value="BTB"/>
    <property type="match status" value="1"/>
</dbReference>
<dbReference type="PANTHER" id="PTHR23280">
    <property type="entry name" value="4.1 G PROTEIN"/>
    <property type="match status" value="1"/>
</dbReference>
<dbReference type="EMBL" id="JAKZEL010000021">
    <property type="protein sequence ID" value="KAI4532778.1"/>
    <property type="molecule type" value="Genomic_DNA"/>
</dbReference>
<feature type="region of interest" description="Disordered" evidence="19">
    <location>
        <begin position="1"/>
        <end position="102"/>
    </location>
</feature>
<dbReference type="Pfam" id="PF00651">
    <property type="entry name" value="BTB"/>
    <property type="match status" value="1"/>
</dbReference>
<feature type="domain" description="C2H2-type" evidence="22">
    <location>
        <begin position="1494"/>
        <end position="1521"/>
    </location>
</feature>
<evidence type="ECO:0000256" key="12">
    <source>
        <dbReference type="ARBA" id="ARBA00023242"/>
    </source>
</evidence>
<evidence type="ECO:0000256" key="16">
    <source>
        <dbReference type="ARBA" id="ARBA00054563"/>
    </source>
</evidence>
<dbReference type="InterPro" id="IPR019747">
    <property type="entry name" value="FERM_CS"/>
</dbReference>
<sequence length="1638" mass="182650">MTTESGSDSESKPEQEAEPQEAAGGQGAQLGAQPGPEPAAEEQPQAPEQFEEAAAHSTPVRKEVTDKDQEFATGPAKQLEYQQFEDDKLSQKSSSSKLSRSPLKIVKKPKSMQCKVILLDGSEYTCDVEKRSRGQVLFDKVCEHLNLLEKDYFGLTYRDAENQKNWLDPAKEIKKQIRSGAWHFSFNVKFYPPDPAQLSEDITRYYLCLQLRDDIVSGRLPCSFVTLALLGSYTVQSELGDYDPDECGSDYISEFRFAPNHTKELEDKVIELHKSHRGMTPAEAEMHFLENAKKLSMYGVDLHHAKDSEGVDIMLGVCASGLLIYRDRLRINRFAWPKVLKISYKRNNFYIKIRPGEFEQFESTIGFKLPNHRAAKRLWKVCVEHHTFFRLLLPEAPPKKFLTLGSKFRYSGRTQAQTRRASALIDRPAPYFERSSSKRYTMSRSLDGASVNENHEIYMKDSVSAAEVGTGQYITTKGMSQTNLITTVTPEKKAEEERDEEEDRRKKAEEATPVAAVRHEGKLPGSFPSLLDDDGYLSFPNLSESALLPQSLQHYLPIRSPSLVPCFLFIFFFLLSASFSVPYALTLSFPLALCLCYLEPKAASLSASLDNDPSDSSEEETDSERTDTAADGETTATENSLIKRIKGENVYVKHSNLMLEELDKTQDDLMKHQTNISELKRTFLETSTDTAITNEWEKRLSTSPVRLAARQEDAPMIEPLVPEEGTEDWVIVDKVPTEVADGDSRKTVTYKAVTLSSRTGDIPTDLLGSSTLEVQSFEDLAQEMHLKEENKQKIYTLGKSYDTVSGKIVTMTGKGREGEKVLSPSTVERGLAESIKTPLVLAEFEVLGAVAEDRARRGAEVHTPKRRLSESLAPIKEAESRRQSPEDDAVGKAQVPRRDAGLEGPRLGRAEPEAEALKVGPFGPRRKSLSEWRYSQEPAVTVATARYVVTKSAASRVVKTEVKTESSDIETETAQQPQPPSVEKVVQETVLVEERHVMNVHASGDACYAAGDDADTATQAAPADASGAKGKEGSALTEGAKEEKGEVADKVVVEQDEMATVSCEPEEEQSAAVHVSETLEQKPHFESSTVKTETISFGSVSPGEVKLEISTKEVPVVHTETKTITYESAQVDLGADLEPGVLMSAQTITSETTSTTTTTHITKTVKGGISETRIEKRIVITGDADIDHDQEFFISMSETIKYNDDDHKTLFLKTLNEQRLEGEFCDIAIVVEDVKFRAHRCVLAACSTYFKKLFKKLEVDSSSVIEIDFLRSDIFEEVLNYMYTAKISVKKEDVNLMMSSGQILGIRFLDKLCSQKRDVSSPDENNGQSKSKYCLKINRPIGDAADPQDDDVEEIGDQDDSPSDDTVEGTPPSQEDGKSPTTTLRVQEAILKELGSEEVRKVNCYGQEVESMETPESKDLGSQTPQALTFNDGMSEVKDEQTPGWTTAASDMKFEYLLYGHHREQIACQACGKTFSDEGRLRKHEKLHTADRPFVCEMCTKGFTTQAHLKEHLKIHTGYKPYSCEVCGKSFIRAPDLKKHERVHSNERPFACHMCDKAFKHKSHLKDHERRHRGEKPFVCGSCTKAFAKASDLKRHENNMHSERKQVTPSAMQSETEQLQAAAMAAEAEQQLETIACS</sequence>
<keyword evidence="5" id="KW-0597">Phosphoprotein</keyword>
<feature type="region of interest" description="Disordered" evidence="19">
    <location>
        <begin position="1340"/>
        <end position="1383"/>
    </location>
</feature>
<evidence type="ECO:0000259" key="22">
    <source>
        <dbReference type="PROSITE" id="PS50157"/>
    </source>
</evidence>
<dbReference type="FunFam" id="2.30.29.30:FF:000001">
    <property type="entry name" value="Erythrocyte membrane protein band 4.1"/>
    <property type="match status" value="1"/>
</dbReference>
<comment type="function">
    <text evidence="16">Protein 4.1 is a major structural element of the erythrocyte membrane skeleton. It plays a key role in regulating membrane physical properties of mechanical stability and deformability by stabilizing spectrin-actin interaction. Recruits DLG1 to membranes. Required for dynein-dynactin complex and NUMA1 recruitment at the mitotic cell cortex during anaphase.</text>
</comment>
<dbReference type="GO" id="GO:0005634">
    <property type="term" value="C:nucleus"/>
    <property type="evidence" value="ECO:0007669"/>
    <property type="project" value="UniProtKB-SubCell"/>
</dbReference>
<feature type="region of interest" description="Disordered" evidence="19">
    <location>
        <begin position="606"/>
        <end position="639"/>
    </location>
</feature>
<dbReference type="InterPro" id="IPR000299">
    <property type="entry name" value="FERM_domain"/>
</dbReference>
<dbReference type="Pfam" id="PF00373">
    <property type="entry name" value="FERM_M"/>
    <property type="match status" value="1"/>
</dbReference>
<dbReference type="PROSITE" id="PS50097">
    <property type="entry name" value="BTB"/>
    <property type="match status" value="1"/>
</dbReference>
<dbReference type="GO" id="GO:0005886">
    <property type="term" value="C:plasma membrane"/>
    <property type="evidence" value="ECO:0007669"/>
    <property type="project" value="TreeGrafter"/>
</dbReference>
<dbReference type="Pfam" id="PF04382">
    <property type="entry name" value="SAB"/>
    <property type="match status" value="1"/>
</dbReference>
<dbReference type="InterPro" id="IPR013087">
    <property type="entry name" value="Znf_C2H2_type"/>
</dbReference>
<dbReference type="InterPro" id="IPR008379">
    <property type="entry name" value="Band_4.1_C"/>
</dbReference>
<feature type="compositionally biased region" description="Polar residues" evidence="19">
    <location>
        <begin position="1607"/>
        <end position="1616"/>
    </location>
</feature>
<comment type="subcellular location">
    <subcellularLocation>
        <location evidence="3">Cytoplasm</location>
        <location evidence="3">Cell cortex</location>
    </subcellularLocation>
    <subcellularLocation>
        <location evidence="2">Cytoplasm</location>
        <location evidence="2">Cytoskeleton</location>
    </subcellularLocation>
    <subcellularLocation>
        <location evidence="1">Nucleus</location>
    </subcellularLocation>
</comment>
<dbReference type="InterPro" id="IPR029071">
    <property type="entry name" value="Ubiquitin-like_domsf"/>
</dbReference>
<dbReference type="GO" id="GO:0003779">
    <property type="term" value="F:actin binding"/>
    <property type="evidence" value="ECO:0007669"/>
    <property type="project" value="UniProtKB-KW"/>
</dbReference>
<dbReference type="InterPro" id="IPR011333">
    <property type="entry name" value="SKP1/BTB/POZ_sf"/>
</dbReference>
<dbReference type="Gene3D" id="3.30.710.10">
    <property type="entry name" value="Potassium Channel Kv1.1, Chain A"/>
    <property type="match status" value="1"/>
</dbReference>
<dbReference type="InterPro" id="IPR036236">
    <property type="entry name" value="Znf_C2H2_sf"/>
</dbReference>
<evidence type="ECO:0000256" key="17">
    <source>
        <dbReference type="ARBA" id="ARBA00078357"/>
    </source>
</evidence>
<dbReference type="InterPro" id="IPR007477">
    <property type="entry name" value="SAB_dom"/>
</dbReference>
<dbReference type="CDD" id="cd17203">
    <property type="entry name" value="FERM_F1_EPB41L3"/>
    <property type="match status" value="1"/>
</dbReference>
<dbReference type="FunFam" id="3.30.160.60:FF:000145">
    <property type="entry name" value="Zinc finger protein 574"/>
    <property type="match status" value="2"/>
</dbReference>
<evidence type="ECO:0000256" key="1">
    <source>
        <dbReference type="ARBA" id="ARBA00004123"/>
    </source>
</evidence>
<feature type="compositionally biased region" description="Low complexity" evidence="19">
    <location>
        <begin position="629"/>
        <end position="638"/>
    </location>
</feature>
<dbReference type="SUPFAM" id="SSF47031">
    <property type="entry name" value="Second domain of FERM"/>
    <property type="match status" value="1"/>
</dbReference>
<evidence type="ECO:0000259" key="20">
    <source>
        <dbReference type="PROSITE" id="PS50057"/>
    </source>
</evidence>
<evidence type="ECO:0000256" key="7">
    <source>
        <dbReference type="ARBA" id="ARBA00022737"/>
    </source>
</evidence>
<dbReference type="PRINTS" id="PR00661">
    <property type="entry name" value="ERMFAMILY"/>
</dbReference>
<dbReference type="InterPro" id="IPR011993">
    <property type="entry name" value="PH-like_dom_sf"/>
</dbReference>
<dbReference type="PROSITE" id="PS50157">
    <property type="entry name" value="ZINC_FINGER_C2H2_2"/>
    <property type="match status" value="5"/>
</dbReference>
<organism evidence="23 24">
    <name type="scientific">Ovis ammon polii</name>
    <dbReference type="NCBI Taxonomy" id="230172"/>
    <lineage>
        <taxon>Eukaryota</taxon>
        <taxon>Metazoa</taxon>
        <taxon>Chordata</taxon>
        <taxon>Craniata</taxon>
        <taxon>Vertebrata</taxon>
        <taxon>Euteleostomi</taxon>
        <taxon>Mammalia</taxon>
        <taxon>Eutheria</taxon>
        <taxon>Laurasiatheria</taxon>
        <taxon>Artiodactyla</taxon>
        <taxon>Ruminantia</taxon>
        <taxon>Pecora</taxon>
        <taxon>Bovidae</taxon>
        <taxon>Caprinae</taxon>
        <taxon>Ovis</taxon>
    </lineage>
</organism>
<comment type="caution">
    <text evidence="23">The sequence shown here is derived from an EMBL/GenBank/DDBJ whole genome shotgun (WGS) entry which is preliminary data.</text>
</comment>
<name>A0AAD4TRV0_OVIAM</name>
<dbReference type="GO" id="GO:0030866">
    <property type="term" value="P:cortical actin cytoskeleton organization"/>
    <property type="evidence" value="ECO:0007669"/>
    <property type="project" value="InterPro"/>
</dbReference>
<dbReference type="PRINTS" id="PR00935">
    <property type="entry name" value="BAND41"/>
</dbReference>
<feature type="domain" description="C2H2-type" evidence="22">
    <location>
        <begin position="1522"/>
        <end position="1549"/>
    </location>
</feature>
<dbReference type="Gene3D" id="2.30.29.30">
    <property type="entry name" value="Pleckstrin-homology domain (PH domain)/Phosphotyrosine-binding domain (PTB)"/>
    <property type="match status" value="1"/>
</dbReference>
<dbReference type="Pfam" id="PF08736">
    <property type="entry name" value="FA"/>
    <property type="match status" value="1"/>
</dbReference>
<evidence type="ECO:0000256" key="10">
    <source>
        <dbReference type="ARBA" id="ARBA00023203"/>
    </source>
</evidence>
<feature type="domain" description="FERM" evidence="20">
    <location>
        <begin position="112"/>
        <end position="393"/>
    </location>
</feature>
<dbReference type="InterPro" id="IPR000210">
    <property type="entry name" value="BTB/POZ_dom"/>
</dbReference>
<feature type="compositionally biased region" description="Acidic residues" evidence="19">
    <location>
        <begin position="1346"/>
        <end position="1367"/>
    </location>
</feature>
<evidence type="ECO:0000256" key="18">
    <source>
        <dbReference type="PROSITE-ProRule" id="PRU00042"/>
    </source>
</evidence>
<dbReference type="SMART" id="SM00295">
    <property type="entry name" value="B41"/>
    <property type="match status" value="1"/>
</dbReference>
<feature type="domain" description="C2H2-type" evidence="22">
    <location>
        <begin position="1466"/>
        <end position="1493"/>
    </location>
</feature>
<evidence type="ECO:0000256" key="13">
    <source>
        <dbReference type="ARBA" id="ARBA00023658"/>
    </source>
</evidence>
<dbReference type="Gene3D" id="3.10.20.90">
    <property type="entry name" value="Phosphatidylinositol 3-kinase Catalytic Subunit, Chain A, domain 1"/>
    <property type="match status" value="1"/>
</dbReference>
<dbReference type="Pfam" id="PF00096">
    <property type="entry name" value="zf-C2H2"/>
    <property type="match status" value="4"/>
</dbReference>
<dbReference type="GO" id="GO:0005938">
    <property type="term" value="C:cell cortex"/>
    <property type="evidence" value="ECO:0007669"/>
    <property type="project" value="UniProtKB-SubCell"/>
</dbReference>
<protein>
    <recommendedName>
        <fullName evidence="13">Protein 4.1</fullName>
    </recommendedName>
    <alternativeName>
        <fullName evidence="17">4.1R</fullName>
    </alternativeName>
    <alternativeName>
        <fullName evidence="14">Band 4.1</fullName>
    </alternativeName>
    <alternativeName>
        <fullName evidence="15">Erythrocyte membrane protein band 4.1</fullName>
    </alternativeName>
</protein>
<dbReference type="InterPro" id="IPR014847">
    <property type="entry name" value="FA"/>
</dbReference>
<reference evidence="23" key="1">
    <citation type="submission" date="2022-03" db="EMBL/GenBank/DDBJ databases">
        <title>Genomic analyses of argali, domestic sheep and their hybrids provide insights into chromosomal evolution, heterosis and genetic basis of agronomic traits.</title>
        <authorList>
            <person name="Li M."/>
        </authorList>
    </citation>
    <scope>NUCLEOTIDE SEQUENCE</scope>
    <source>
        <strain evidence="23">CAU-MHL-2022a</strain>
        <tissue evidence="23">Skin</tissue>
    </source>
</reference>
<feature type="compositionally biased region" description="Basic and acidic residues" evidence="19">
    <location>
        <begin position="60"/>
        <end position="70"/>
    </location>
</feature>
<evidence type="ECO:0000313" key="23">
    <source>
        <dbReference type="EMBL" id="KAI4532778.1"/>
    </source>
</evidence>
<dbReference type="PANTHER" id="PTHR23280:SF20">
    <property type="entry name" value="BAND 4.1-LIKE PROTEIN 3"/>
    <property type="match status" value="1"/>
</dbReference>
<keyword evidence="11" id="KW-0206">Cytoskeleton</keyword>
<dbReference type="SMART" id="SM01195">
    <property type="entry name" value="FA"/>
    <property type="match status" value="1"/>
</dbReference>
<keyword evidence="7" id="KW-0677">Repeat</keyword>
<feature type="region of interest" description="Disordered" evidence="19">
    <location>
        <begin position="488"/>
        <end position="513"/>
    </location>
</feature>
<evidence type="ECO:0000256" key="9">
    <source>
        <dbReference type="ARBA" id="ARBA00022833"/>
    </source>
</evidence>
<dbReference type="InterPro" id="IPR019748">
    <property type="entry name" value="FERM_central"/>
</dbReference>
<dbReference type="GO" id="GO:0031032">
    <property type="term" value="P:actomyosin structure organization"/>
    <property type="evidence" value="ECO:0007669"/>
    <property type="project" value="TreeGrafter"/>
</dbReference>
<feature type="domain" description="C2H2-type" evidence="22">
    <location>
        <begin position="1578"/>
        <end position="1606"/>
    </location>
</feature>